<evidence type="ECO:0000313" key="15">
    <source>
        <dbReference type="Proteomes" id="UP000289340"/>
    </source>
</evidence>
<dbReference type="PANTHER" id="PTHR31734:SF87">
    <property type="entry name" value="AUXIN-RESPONSIVE PROTEIN IAA5"/>
    <property type="match status" value="1"/>
</dbReference>
<dbReference type="PROSITE" id="PS51745">
    <property type="entry name" value="PB1"/>
    <property type="match status" value="1"/>
</dbReference>
<dbReference type="Gene3D" id="3.10.20.90">
    <property type="entry name" value="Phosphatidylinositol 3-kinase Catalytic Subunit, Chain A, domain 1"/>
    <property type="match status" value="1"/>
</dbReference>
<dbReference type="FunFam" id="3.10.20.90:FF:000078">
    <property type="entry name" value="Auxin-responsive protein"/>
    <property type="match status" value="1"/>
</dbReference>
<dbReference type="EMBL" id="KN643317">
    <property type="protein sequence ID" value="KHN44138.1"/>
    <property type="molecule type" value="Genomic_DNA"/>
</dbReference>
<proteinExistence type="inferred from homology"/>
<reference evidence="14 15" key="2">
    <citation type="submission" date="2018-09" db="EMBL/GenBank/DDBJ databases">
        <title>A high-quality reference genome of wild soybean provides a powerful tool to mine soybean genomes.</title>
        <authorList>
            <person name="Xie M."/>
            <person name="Chung C.Y.L."/>
            <person name="Li M.-W."/>
            <person name="Wong F.-L."/>
            <person name="Chan T.-F."/>
            <person name="Lam H.-M."/>
        </authorList>
    </citation>
    <scope>NUCLEOTIDE SEQUENCE [LARGE SCALE GENOMIC DNA]</scope>
    <source>
        <strain evidence="15">cv. W05</strain>
        <tissue evidence="14">Hypocotyl of etiolated seedlings</tissue>
    </source>
</reference>
<gene>
    <name evidence="14" type="ORF">D0Y65_032806</name>
    <name evidence="13" type="ORF">glysoja_031799</name>
</gene>
<comment type="subunit">
    <text evidence="3 10">Homodimers and heterodimers.</text>
</comment>
<dbReference type="GO" id="GO:0005634">
    <property type="term" value="C:nucleus"/>
    <property type="evidence" value="ECO:0007669"/>
    <property type="project" value="UniProtKB-SubCell"/>
</dbReference>
<feature type="domain" description="PB1" evidence="12">
    <location>
        <begin position="80"/>
        <end position="168"/>
    </location>
</feature>
<evidence type="ECO:0000256" key="2">
    <source>
        <dbReference type="ARBA" id="ARBA00006728"/>
    </source>
</evidence>
<evidence type="ECO:0000313" key="13">
    <source>
        <dbReference type="EMBL" id="KHN44138.1"/>
    </source>
</evidence>
<keyword evidence="8 10" id="KW-0927">Auxin signaling pathway</keyword>
<dbReference type="Pfam" id="PF02309">
    <property type="entry name" value="AUX_IAA"/>
    <property type="match status" value="1"/>
</dbReference>
<dbReference type="InterPro" id="IPR033389">
    <property type="entry name" value="AUX/IAA_dom"/>
</dbReference>
<evidence type="ECO:0000256" key="11">
    <source>
        <dbReference type="SAM" id="MobiDB-lite"/>
    </source>
</evidence>
<keyword evidence="7 10" id="KW-0539">Nucleus</keyword>
<evidence type="ECO:0000256" key="8">
    <source>
        <dbReference type="ARBA" id="ARBA00023294"/>
    </source>
</evidence>
<evidence type="ECO:0000259" key="12">
    <source>
        <dbReference type="PROSITE" id="PS51745"/>
    </source>
</evidence>
<keyword evidence="5 10" id="KW-0805">Transcription regulation</keyword>
<dbReference type="Proteomes" id="UP000289340">
    <property type="component" value="Chromosome 11"/>
</dbReference>
<organism evidence="13">
    <name type="scientific">Glycine soja</name>
    <name type="common">Wild soybean</name>
    <dbReference type="NCBI Taxonomy" id="3848"/>
    <lineage>
        <taxon>Eukaryota</taxon>
        <taxon>Viridiplantae</taxon>
        <taxon>Streptophyta</taxon>
        <taxon>Embryophyta</taxon>
        <taxon>Tracheophyta</taxon>
        <taxon>Spermatophyta</taxon>
        <taxon>Magnoliopsida</taxon>
        <taxon>eudicotyledons</taxon>
        <taxon>Gunneridae</taxon>
        <taxon>Pentapetalae</taxon>
        <taxon>rosids</taxon>
        <taxon>fabids</taxon>
        <taxon>Fabales</taxon>
        <taxon>Fabaceae</taxon>
        <taxon>Papilionoideae</taxon>
        <taxon>50 kb inversion clade</taxon>
        <taxon>NPAAA clade</taxon>
        <taxon>indigoferoid/millettioid clade</taxon>
        <taxon>Phaseoleae</taxon>
        <taxon>Glycine</taxon>
        <taxon>Glycine subgen. Soja</taxon>
    </lineage>
</organism>
<evidence type="ECO:0000256" key="1">
    <source>
        <dbReference type="ARBA" id="ARBA00004123"/>
    </source>
</evidence>
<dbReference type="SUPFAM" id="SSF54277">
    <property type="entry name" value="CAD &amp; PB1 domains"/>
    <property type="match status" value="1"/>
</dbReference>
<evidence type="ECO:0000256" key="5">
    <source>
        <dbReference type="ARBA" id="ARBA00023015"/>
    </source>
</evidence>
<evidence type="ECO:0000256" key="9">
    <source>
        <dbReference type="ARBA" id="ARBA00025283"/>
    </source>
</evidence>
<protein>
    <recommendedName>
        <fullName evidence="10">Auxin-induced protein</fullName>
    </recommendedName>
</protein>
<keyword evidence="4 10" id="KW-0678">Repressor</keyword>
<keyword evidence="15" id="KW-1185">Reference proteome</keyword>
<dbReference type="AlphaFoldDB" id="A0A0B2SH26"/>
<comment type="function">
    <text evidence="9">Aux/IAA proteins are short-lived transcriptional factors that function as repressors of early auxin response genes at low auxin concentrations. Repression is thought to result from the interaction with auxin response factors (ARFs), proteins that bind to the auxin-responsive promoter element (AuxRE). Formation of heterodimers with ARF proteins may alter their ability to modulate early auxin response genes expression.</text>
</comment>
<comment type="subcellular location">
    <subcellularLocation>
        <location evidence="1 10">Nucleus</location>
    </subcellularLocation>
</comment>
<evidence type="ECO:0000256" key="10">
    <source>
        <dbReference type="RuleBase" id="RU004549"/>
    </source>
</evidence>
<dbReference type="Gramene" id="XM_028334741.1">
    <property type="protein sequence ID" value="XP_028190542.1"/>
    <property type="gene ID" value="LOC114376566"/>
</dbReference>
<dbReference type="PANTHER" id="PTHR31734">
    <property type="entry name" value="AUXIN-RESPONSIVE PROTEIN IAA17"/>
    <property type="match status" value="1"/>
</dbReference>
<evidence type="ECO:0000256" key="3">
    <source>
        <dbReference type="ARBA" id="ARBA00011726"/>
    </source>
</evidence>
<dbReference type="GO" id="GO:0006355">
    <property type="term" value="P:regulation of DNA-templated transcription"/>
    <property type="evidence" value="ECO:0007669"/>
    <property type="project" value="InterPro"/>
</dbReference>
<keyword evidence="6 10" id="KW-0804">Transcription</keyword>
<evidence type="ECO:0000256" key="6">
    <source>
        <dbReference type="ARBA" id="ARBA00023163"/>
    </source>
</evidence>
<evidence type="ECO:0000256" key="4">
    <source>
        <dbReference type="ARBA" id="ARBA00022491"/>
    </source>
</evidence>
<evidence type="ECO:0000256" key="7">
    <source>
        <dbReference type="ARBA" id="ARBA00023242"/>
    </source>
</evidence>
<sequence length="189" mass="21531">MEKEAVGLEITTELRLGLPGGELPDKNEKIKKRVFSDIQAHDDDENSSSEQDRKIQTKNQVVGWPPVCSYRKKNTVNETKMYVKVSMDGAPFLRKIDLAMHKGYSELVLALEKFFGCYGIREALKDAENAEHVPIYEDKDGDWMLVGDVPWEMFIESCKRLRIMKRSDAKGFDLQPKGSLKGFIEGVTK</sequence>
<dbReference type="InterPro" id="IPR053793">
    <property type="entry name" value="PB1-like"/>
</dbReference>
<comment type="similarity">
    <text evidence="2 10">Belongs to the Aux/IAA family.</text>
</comment>
<feature type="region of interest" description="Disordered" evidence="11">
    <location>
        <begin position="36"/>
        <end position="56"/>
    </location>
</feature>
<reference evidence="13" key="1">
    <citation type="submission" date="2014-07" db="EMBL/GenBank/DDBJ databases">
        <title>Identification of a novel salt tolerance gene in wild soybean by whole-genome sequencing.</title>
        <authorList>
            <person name="Lam H.-M."/>
            <person name="Qi X."/>
            <person name="Li M.-W."/>
            <person name="Liu X."/>
            <person name="Xie M."/>
            <person name="Ni M."/>
            <person name="Xu X."/>
        </authorList>
    </citation>
    <scope>NUCLEOTIDE SEQUENCE [LARGE SCALE GENOMIC DNA]</scope>
    <source>
        <tissue evidence="13">Root</tissue>
    </source>
</reference>
<evidence type="ECO:0000313" key="14">
    <source>
        <dbReference type="EMBL" id="RZB84685.1"/>
    </source>
</evidence>
<dbReference type="Proteomes" id="UP000053555">
    <property type="component" value="Unassembled WGS sequence"/>
</dbReference>
<dbReference type="InterPro" id="IPR003311">
    <property type="entry name" value="AUX_IAA"/>
</dbReference>
<name>A0A0B2SH26_GLYSO</name>
<dbReference type="GO" id="GO:0009734">
    <property type="term" value="P:auxin-activated signaling pathway"/>
    <property type="evidence" value="ECO:0007669"/>
    <property type="project" value="UniProtKB-UniRule"/>
</dbReference>
<dbReference type="EMBL" id="QZWG01000011">
    <property type="protein sequence ID" value="RZB84685.1"/>
    <property type="molecule type" value="Genomic_DNA"/>
</dbReference>
<accession>A0A0B2SH26</accession>